<protein>
    <submittedName>
        <fullName evidence="1">Uncharacterized protein</fullName>
    </submittedName>
</protein>
<evidence type="ECO:0000313" key="1">
    <source>
        <dbReference type="EMBL" id="KIM37764.1"/>
    </source>
</evidence>
<keyword evidence="2" id="KW-1185">Reference proteome</keyword>
<sequence>MAPSIVKFIPVDPTTRPISQEDIENWRIQPKELVGKYFLSTELLRRVFLVDDYSVSQRKGAQYDVLYEDTGLDETLTIKPETLLEMVAEAELVTNALPRH</sequence>
<gene>
    <name evidence="1" type="ORF">M413DRAFT_448278</name>
</gene>
<name>A0A0C3C0F9_HEBCY</name>
<accession>A0A0C3C0F9</accession>
<evidence type="ECO:0000313" key="2">
    <source>
        <dbReference type="Proteomes" id="UP000053424"/>
    </source>
</evidence>
<reference evidence="2" key="2">
    <citation type="submission" date="2015-01" db="EMBL/GenBank/DDBJ databases">
        <title>Evolutionary Origins and Diversification of the Mycorrhizal Mutualists.</title>
        <authorList>
            <consortium name="DOE Joint Genome Institute"/>
            <consortium name="Mycorrhizal Genomics Consortium"/>
            <person name="Kohler A."/>
            <person name="Kuo A."/>
            <person name="Nagy L.G."/>
            <person name="Floudas D."/>
            <person name="Copeland A."/>
            <person name="Barry K.W."/>
            <person name="Cichocki N."/>
            <person name="Veneault-Fourrey C."/>
            <person name="LaButti K."/>
            <person name="Lindquist E.A."/>
            <person name="Lipzen A."/>
            <person name="Lundell T."/>
            <person name="Morin E."/>
            <person name="Murat C."/>
            <person name="Riley R."/>
            <person name="Ohm R."/>
            <person name="Sun H."/>
            <person name="Tunlid A."/>
            <person name="Henrissat B."/>
            <person name="Grigoriev I.V."/>
            <person name="Hibbett D.S."/>
            <person name="Martin F."/>
        </authorList>
    </citation>
    <scope>NUCLEOTIDE SEQUENCE [LARGE SCALE GENOMIC DNA]</scope>
    <source>
        <strain evidence="2">h7</strain>
    </source>
</reference>
<dbReference type="AlphaFoldDB" id="A0A0C3C0F9"/>
<reference evidence="1 2" key="1">
    <citation type="submission" date="2014-04" db="EMBL/GenBank/DDBJ databases">
        <authorList>
            <consortium name="DOE Joint Genome Institute"/>
            <person name="Kuo A."/>
            <person name="Gay G."/>
            <person name="Dore J."/>
            <person name="Kohler A."/>
            <person name="Nagy L.G."/>
            <person name="Floudas D."/>
            <person name="Copeland A."/>
            <person name="Barry K.W."/>
            <person name="Cichocki N."/>
            <person name="Veneault-Fourrey C."/>
            <person name="LaButti K."/>
            <person name="Lindquist E.A."/>
            <person name="Lipzen A."/>
            <person name="Lundell T."/>
            <person name="Morin E."/>
            <person name="Murat C."/>
            <person name="Sun H."/>
            <person name="Tunlid A."/>
            <person name="Henrissat B."/>
            <person name="Grigoriev I.V."/>
            <person name="Hibbett D.S."/>
            <person name="Martin F."/>
            <person name="Nordberg H.P."/>
            <person name="Cantor M.N."/>
            <person name="Hua S.X."/>
        </authorList>
    </citation>
    <scope>NUCLEOTIDE SEQUENCE [LARGE SCALE GENOMIC DNA]</scope>
    <source>
        <strain evidence="2">h7</strain>
    </source>
</reference>
<dbReference type="Proteomes" id="UP000053424">
    <property type="component" value="Unassembled WGS sequence"/>
</dbReference>
<proteinExistence type="predicted"/>
<dbReference type="HOGENOM" id="CLU_2306488_0_0_1"/>
<dbReference type="EMBL" id="KN831795">
    <property type="protein sequence ID" value="KIM37764.1"/>
    <property type="molecule type" value="Genomic_DNA"/>
</dbReference>
<organism evidence="1 2">
    <name type="scientific">Hebeloma cylindrosporum</name>
    <dbReference type="NCBI Taxonomy" id="76867"/>
    <lineage>
        <taxon>Eukaryota</taxon>
        <taxon>Fungi</taxon>
        <taxon>Dikarya</taxon>
        <taxon>Basidiomycota</taxon>
        <taxon>Agaricomycotina</taxon>
        <taxon>Agaricomycetes</taxon>
        <taxon>Agaricomycetidae</taxon>
        <taxon>Agaricales</taxon>
        <taxon>Agaricineae</taxon>
        <taxon>Hymenogastraceae</taxon>
        <taxon>Hebeloma</taxon>
    </lineage>
</organism>
<dbReference type="OrthoDB" id="3025667at2759"/>